<dbReference type="PANTHER" id="PTHR19879">
    <property type="entry name" value="TRANSCRIPTION INITIATION FACTOR TFIID"/>
    <property type="match status" value="1"/>
</dbReference>
<dbReference type="InterPro" id="IPR015943">
    <property type="entry name" value="WD40/YVTN_repeat-like_dom_sf"/>
</dbReference>
<dbReference type="Gene3D" id="3.40.50.300">
    <property type="entry name" value="P-loop containing nucleotide triphosphate hydrolases"/>
    <property type="match status" value="1"/>
</dbReference>
<dbReference type="PANTHER" id="PTHR19879:SF9">
    <property type="entry name" value="TRANSCRIPTION INITIATION FACTOR TFIID SUBUNIT 5"/>
    <property type="match status" value="1"/>
</dbReference>
<evidence type="ECO:0000256" key="3">
    <source>
        <dbReference type="ARBA" id="ARBA00022980"/>
    </source>
</evidence>
<feature type="repeat" description="WD" evidence="5">
    <location>
        <begin position="1397"/>
        <end position="1438"/>
    </location>
</feature>
<dbReference type="Gene3D" id="2.160.20.80">
    <property type="entry name" value="E3 ubiquitin-protein ligase SopA"/>
    <property type="match status" value="1"/>
</dbReference>
<feature type="repeat" description="WD" evidence="5">
    <location>
        <begin position="1020"/>
        <end position="1061"/>
    </location>
</feature>
<protein>
    <submittedName>
        <fullName evidence="8">WD40 repeat-containing protein, putative</fullName>
    </submittedName>
</protein>
<feature type="repeat" description="WD" evidence="5">
    <location>
        <begin position="1313"/>
        <end position="1345"/>
    </location>
</feature>
<keyword evidence="1 5" id="KW-0853">WD repeat</keyword>
<dbReference type="InterPro" id="IPR001646">
    <property type="entry name" value="5peptide_repeat"/>
</dbReference>
<sequence>MKTDHCIISIQMGNGCSADGAATAESSSMLNNPTTQKSRKDDQTLQEFCVEFKEAAEVHQLSKTGCTVLGVAGTVLQKLVALDLPFPVGPLCSLASGVVGLASNLSENFTEAQELAERIARVHFTVIDVAQKAHLDRHAKVFGDILTSCRKMLEGFYVAPSQEELSLLDRIKAIAHSVSADTKAQIVKLHEQLNQLSLDTALAEVLTVVPAMQQMHREIMGMLADLGGTLDKVASNAAAEPTVAENLQAVTLLVMMRMQERLGDVSVPLHGSRTPSGVHPTPMMALVDEWLSAKVLSPTTNAAAKQGASKAKSSQLTAKRKPPSVLLIKGGSGSGKSHFAHSLVQRAWGEPHSSPNFLPMFLISMQSATDADHMISVVLRRCGVSEDSEKELKRRPVVFVLDALDEWPLQKLIFTQTDLQDWPNAHVLVTTRPEFLQTWGERLLSPNDDISSAPLHLHCVPFSSAEVQQFVESYTASLGRPVATVTRIQITIETSQGLAELCSNPFVLSRVVAMLIADDDEENSSGAKVAATWTRSSIYGRWIAMHERREIARLQGKPHTNIPQLGSIVSALRLALVLEVLRARSSSAAPAARDPSLKSALAMFDKNHKGYEFIEALCSEKRVVQDDVVRAMPLRLDGDRFTFQHESVFEFLVSQLDVDEFFTNVLSVRLLHLADASLIRFLGERVASEAPVDADQEIYAIENPSVDHSLRATLWKSLTSPASAQDMWPVTANALTILIVAKHRVIRNVSFDGLNLKGAILDGAVLQRCTFRNANLDGVSYHNVRTHECDFSGATFSGALREKLPMVGHSLEVNAVRFSPDGQYVVSCGSDGNVVVWEASSGGQVRTLQGHSGKVNDVCFSPSGDLFASCDHSGAIRLWVANNGTLQHELTGHTRPVKNLRFSPDGTILASCGTTDLSVRLWDVKTGASLQVLLGHTTSVEGIHFNHNGGQLLSFGWDGVVRIWDIVTGFMIHELKGHQGRVACARFSPDGLTVASCGDDKEVRLWVAATGQCLHSRPLPNSHQHQVNVVCFSPDSSLLVSCSWDNTVRMWDVASGAFLRVLEGHSEIVSDVLFSPDGRSIASCSWDRTIMFCQTVISIKSMWCASVLIAPCWYPVVGTTQSVCGTSQAAPFFECWKATVRLSQMCCSVQMDGLSPPAAGIGPSCCGMPRVVPSHMSSRAIRIAVETVVFSPDGHTIASCSPDKSVRMWDTADVVPSLHTLRGHTDIVTSISTSGGVVADADGVPAPLLLLTASPDQTVRLWRADTGALETVMRHCEATSVVFDSTGQSFLACGWGETFRRFRLDDGSIVEEFSGHTRSISCASFRHDDRWVASCSADSTVRLWECGTASSHVVLQGHTGCVDSTVFSPDGRRVASCGEDKTIRLWDHATHEQLHVLEGHTQRVSCVRFSPDGRFIASSSWDKSVRLWGASSASILHVLSGHAGYVECLAFSPDSRLLASCGHDATVRLWNLSSSSDAASMTTPPACDVTRFHSDTVRSVCFSRDGKRLASCGRDIVVVGVQQSSPSVATTTPVCTITTVIGNTAGSHWCDAKKKQLTGEHIVSCPMNCSR</sequence>
<reference evidence="9" key="1">
    <citation type="submission" date="2015-09" db="EMBL/GenBank/DDBJ databases">
        <authorList>
            <consortium name="Pathogen Informatics"/>
        </authorList>
    </citation>
    <scope>NUCLEOTIDE SEQUENCE [LARGE SCALE GENOMIC DNA]</scope>
    <source>
        <strain evidence="9">Lake Konstanz</strain>
    </source>
</reference>
<dbReference type="OrthoDB" id="674604at2759"/>
<gene>
    <name evidence="8" type="ORF">BSAL_60310</name>
</gene>
<dbReference type="VEuPathDB" id="TriTrypDB:BSAL_29180"/>
<evidence type="ECO:0000256" key="1">
    <source>
        <dbReference type="ARBA" id="ARBA00022574"/>
    </source>
</evidence>
<evidence type="ECO:0000256" key="2">
    <source>
        <dbReference type="ARBA" id="ARBA00022737"/>
    </source>
</evidence>
<feature type="repeat" description="WD" evidence="5">
    <location>
        <begin position="975"/>
        <end position="1016"/>
    </location>
</feature>
<dbReference type="Proteomes" id="UP000051952">
    <property type="component" value="Unassembled WGS sequence"/>
</dbReference>
<dbReference type="SUPFAM" id="SSF50978">
    <property type="entry name" value="WD40 repeat-like"/>
    <property type="match status" value="2"/>
</dbReference>
<dbReference type="OMA" id="HWVISVC"/>
<dbReference type="SUPFAM" id="SSF141571">
    <property type="entry name" value="Pentapeptide repeat-like"/>
    <property type="match status" value="1"/>
</dbReference>
<feature type="domain" description="NACHT" evidence="7">
    <location>
        <begin position="325"/>
        <end position="475"/>
    </location>
</feature>
<feature type="region of interest" description="Disordered" evidence="6">
    <location>
        <begin position="304"/>
        <end position="324"/>
    </location>
</feature>
<keyword evidence="4" id="KW-0687">Ribonucleoprotein</keyword>
<feature type="repeat" description="WD" evidence="5">
    <location>
        <begin position="1355"/>
        <end position="1396"/>
    </location>
</feature>
<dbReference type="PROSITE" id="PS50294">
    <property type="entry name" value="WD_REPEATS_REGION"/>
    <property type="match status" value="11"/>
</dbReference>
<dbReference type="VEuPathDB" id="TriTrypDB:BSAL_86465"/>
<dbReference type="GO" id="GO:1990904">
    <property type="term" value="C:ribonucleoprotein complex"/>
    <property type="evidence" value="ECO:0007669"/>
    <property type="project" value="UniProtKB-KW"/>
</dbReference>
<evidence type="ECO:0000256" key="4">
    <source>
        <dbReference type="ARBA" id="ARBA00023274"/>
    </source>
</evidence>
<feature type="repeat" description="WD" evidence="5">
    <location>
        <begin position="890"/>
        <end position="932"/>
    </location>
</feature>
<organism evidence="8 9">
    <name type="scientific">Bodo saltans</name>
    <name type="common">Flagellated protozoan</name>
    <dbReference type="NCBI Taxonomy" id="75058"/>
    <lineage>
        <taxon>Eukaryota</taxon>
        <taxon>Discoba</taxon>
        <taxon>Euglenozoa</taxon>
        <taxon>Kinetoplastea</taxon>
        <taxon>Metakinetoplastina</taxon>
        <taxon>Eubodonida</taxon>
        <taxon>Bodonidae</taxon>
        <taxon>Bodo</taxon>
    </lineage>
</organism>
<dbReference type="PROSITE" id="PS50082">
    <property type="entry name" value="WD_REPEATS_2"/>
    <property type="match status" value="12"/>
</dbReference>
<dbReference type="InterPro" id="IPR001680">
    <property type="entry name" value="WD40_rpt"/>
</dbReference>
<dbReference type="InterPro" id="IPR007111">
    <property type="entry name" value="NACHT_NTPase"/>
</dbReference>
<feature type="compositionally biased region" description="Low complexity" evidence="6">
    <location>
        <begin position="304"/>
        <end position="315"/>
    </location>
</feature>
<dbReference type="SUPFAM" id="SSF52540">
    <property type="entry name" value="P-loop containing nucleoside triphosphate hydrolases"/>
    <property type="match status" value="1"/>
</dbReference>
<dbReference type="GO" id="GO:0005840">
    <property type="term" value="C:ribosome"/>
    <property type="evidence" value="ECO:0007669"/>
    <property type="project" value="UniProtKB-KW"/>
</dbReference>
<evidence type="ECO:0000313" key="9">
    <source>
        <dbReference type="Proteomes" id="UP000051952"/>
    </source>
</evidence>
<evidence type="ECO:0000259" key="7">
    <source>
        <dbReference type="Pfam" id="PF05729"/>
    </source>
</evidence>
<dbReference type="InterPro" id="IPR019775">
    <property type="entry name" value="WD40_repeat_CS"/>
</dbReference>
<dbReference type="CDD" id="cd00200">
    <property type="entry name" value="WD40"/>
    <property type="match status" value="2"/>
</dbReference>
<evidence type="ECO:0000256" key="5">
    <source>
        <dbReference type="PROSITE-ProRule" id="PRU00221"/>
    </source>
</evidence>
<dbReference type="PROSITE" id="PS00678">
    <property type="entry name" value="WD_REPEATS_1"/>
    <property type="match status" value="3"/>
</dbReference>
<proteinExistence type="predicted"/>
<dbReference type="InterPro" id="IPR027417">
    <property type="entry name" value="P-loop_NTPase"/>
</dbReference>
<feature type="repeat" description="WD" evidence="5">
    <location>
        <begin position="1185"/>
        <end position="1210"/>
    </location>
</feature>
<accession>A0A0S4ISA9</accession>
<keyword evidence="3" id="KW-0689">Ribosomal protein</keyword>
<evidence type="ECO:0000313" key="8">
    <source>
        <dbReference type="EMBL" id="CUF22165.1"/>
    </source>
</evidence>
<evidence type="ECO:0000256" key="6">
    <source>
        <dbReference type="SAM" id="MobiDB-lite"/>
    </source>
</evidence>
<dbReference type="InterPro" id="IPR020472">
    <property type="entry name" value="WD40_PAC1"/>
</dbReference>
<dbReference type="InterPro" id="IPR036322">
    <property type="entry name" value="WD40_repeat_dom_sf"/>
</dbReference>
<dbReference type="PRINTS" id="PR00320">
    <property type="entry name" value="GPROTEINBRPT"/>
</dbReference>
<dbReference type="SMART" id="SM00320">
    <property type="entry name" value="WD40"/>
    <property type="match status" value="15"/>
</dbReference>
<keyword evidence="2" id="KW-0677">Repeat</keyword>
<dbReference type="Gene3D" id="2.130.10.10">
    <property type="entry name" value="YVTN repeat-like/Quinoprotein amine dehydrogenase"/>
    <property type="match status" value="5"/>
</dbReference>
<name>A0A0S4ISA9_BODSA</name>
<dbReference type="Pfam" id="PF05729">
    <property type="entry name" value="NACHT"/>
    <property type="match status" value="1"/>
</dbReference>
<keyword evidence="9" id="KW-1185">Reference proteome</keyword>
<dbReference type="Pfam" id="PF00400">
    <property type="entry name" value="WD40"/>
    <property type="match status" value="14"/>
</dbReference>
<feature type="repeat" description="WD" evidence="5">
    <location>
        <begin position="1439"/>
        <end position="1480"/>
    </location>
</feature>
<feature type="repeat" description="WD" evidence="5">
    <location>
        <begin position="933"/>
        <end position="974"/>
    </location>
</feature>
<dbReference type="Pfam" id="PF00805">
    <property type="entry name" value="Pentapeptide"/>
    <property type="match status" value="1"/>
</dbReference>
<dbReference type="EMBL" id="CYKH01000268">
    <property type="protein sequence ID" value="CUF22165.1"/>
    <property type="molecule type" value="Genomic_DNA"/>
</dbReference>
<feature type="repeat" description="WD" evidence="5">
    <location>
        <begin position="806"/>
        <end position="847"/>
    </location>
</feature>
<feature type="repeat" description="WD" evidence="5">
    <location>
        <begin position="1062"/>
        <end position="1092"/>
    </location>
</feature>
<feature type="repeat" description="WD" evidence="5">
    <location>
        <begin position="848"/>
        <end position="889"/>
    </location>
</feature>